<sequence>MVVGTVVALIVAASLIPAGPSTPLPRPQCERGGGVVAPGPSMTGLVCYGGIHNFAPAEFWF</sequence>
<gene>
    <name evidence="1" type="ORF">GNZ18_04410</name>
</gene>
<accession>A0A7K1KUH9</accession>
<dbReference type="AlphaFoldDB" id="A0A7K1KUH9"/>
<evidence type="ECO:0000313" key="1">
    <source>
        <dbReference type="EMBL" id="MUN35844.1"/>
    </source>
</evidence>
<dbReference type="Proteomes" id="UP000432015">
    <property type="component" value="Unassembled WGS sequence"/>
</dbReference>
<reference evidence="1 2" key="1">
    <citation type="submission" date="2019-11" db="EMBL/GenBank/DDBJ databases">
        <authorList>
            <person name="Cao P."/>
        </authorList>
    </citation>
    <scope>NUCLEOTIDE SEQUENCE [LARGE SCALE GENOMIC DNA]</scope>
    <source>
        <strain evidence="1 2">NEAU-AAG5</strain>
    </source>
</reference>
<name>A0A7K1KUH9_9ACTN</name>
<dbReference type="EMBL" id="WOFH01000001">
    <property type="protein sequence ID" value="MUN35844.1"/>
    <property type="molecule type" value="Genomic_DNA"/>
</dbReference>
<proteinExistence type="predicted"/>
<comment type="caution">
    <text evidence="1">The sequence shown here is derived from an EMBL/GenBank/DDBJ whole genome shotgun (WGS) entry which is preliminary data.</text>
</comment>
<dbReference type="RefSeq" id="WP_156214713.1">
    <property type="nucleotide sequence ID" value="NZ_WOFH01000001.1"/>
</dbReference>
<keyword evidence="2" id="KW-1185">Reference proteome</keyword>
<evidence type="ECO:0000313" key="2">
    <source>
        <dbReference type="Proteomes" id="UP000432015"/>
    </source>
</evidence>
<protein>
    <submittedName>
        <fullName evidence="1">Uncharacterized protein</fullName>
    </submittedName>
</protein>
<organism evidence="1 2">
    <name type="scientific">Actinomadura litoris</name>
    <dbReference type="NCBI Taxonomy" id="2678616"/>
    <lineage>
        <taxon>Bacteria</taxon>
        <taxon>Bacillati</taxon>
        <taxon>Actinomycetota</taxon>
        <taxon>Actinomycetes</taxon>
        <taxon>Streptosporangiales</taxon>
        <taxon>Thermomonosporaceae</taxon>
        <taxon>Actinomadura</taxon>
    </lineage>
</organism>